<dbReference type="InterPro" id="IPR008927">
    <property type="entry name" value="6-PGluconate_DH-like_C_sf"/>
</dbReference>
<dbReference type="InterPro" id="IPR013328">
    <property type="entry name" value="6PGD_dom2"/>
</dbReference>
<feature type="region of interest" description="Disordered" evidence="2">
    <location>
        <begin position="515"/>
        <end position="628"/>
    </location>
</feature>
<sequence>MQAQYNQDKQQQLMPTYPQPPRLTRPSSVLLEPSTGFQGQEMHQSNTRPRSQSQTIYSTYLPPPAAAASPHSGTSSSVSDPENPVRFQNWRQPAHRSKLSKQYTPSEEDSDEETSAANAEIRRRSKFMSGAPLELNTSKDKPRAPSRLTMTLTPPRSATPSMSDKADTVSVKSATKKLTLGKRISRFFGGGGSSKSSSTNDTGSTSDISSPSSSDNGRSGDRSTAGTRTSRASSAASLNLPPVQELTPPERLHGASSLYNMHQRSHSTPEQIGSSQQHPQHHHQNAPAQYGAAPSLKLEENRLRKARDSGFEEAEGRNGHRRYSSTIVAVGNRGIPPASGASMPNLPNQQQLHQQHQPRHSQSGSGSPQLRPYSDRESMLQQPPPVLSHPNQRHSFMGAELTGSAPPSPRRSSTPVPHSSETLISKVDREKASVCFQQPNVKRDSFIRDSNLDPVLSNLVQQHRKDFKTNQRLGGSLTPTPQHPHQQQGSPRTRSSTYMDEHLHHGQQMPIMLSRDPAGARRDSSASQHQHYFPPSPGLHASDAQMKRLSTSSQMLQQQQQHPYGQHHRSQASGSNGSLHQYQQGHPSPQPHHHHHHHHHHQQQQQYHPHSPMVGPQRTSPKRQSSAGYFSASGSLATLGSGSPLMMSHQLPQGSQIYSISPLPSPNMGAVSSMGYVPDLALPQQQQLEQLQLIRIQQQQLLLQQQMQLQQQLQQTRAAAAVMATAPSSPLMMMPSSSSSSVKGLNIQQQSLQQQQQPLQGAIVMGPTLTTAVPLTARLADEGAVVATSIESLLANTNIVFTSLSNDAAVESVYGVLLEEARLRSDPIVFVETSIIYPTLVTQLATQLASTSPHHRYLQHPVFGRPAAAAAAQLVWVTSGDATTLQALRPYIESMSRAILDLKTEDVARASAFKLLGNFLVVGTIELLAEGFALGEKNAIAEGDVLKLIDLMFASPVWLGYSKLIVDQIQKTADTSSSTEVKDSREGQSGQDKTDQGTAGGTTMPLVASSQPRGFPVTLSLKDMGHMCQLAKDSGARLPTADVVHQNLKTMEARGYGDQDWTTMVKALEE</sequence>
<evidence type="ECO:0000313" key="5">
    <source>
        <dbReference type="EMBL" id="GJJ78551.1"/>
    </source>
</evidence>
<feature type="compositionally biased region" description="Low complexity" evidence="2">
    <location>
        <begin position="478"/>
        <end position="488"/>
    </location>
</feature>
<feature type="domain" description="6-phosphogluconate dehydrogenase NADP-binding" evidence="3">
    <location>
        <begin position="776"/>
        <end position="899"/>
    </location>
</feature>
<dbReference type="Gene3D" id="3.40.50.720">
    <property type="entry name" value="NAD(P)-binding Rossmann-like Domain"/>
    <property type="match status" value="1"/>
</dbReference>
<proteinExistence type="inferred from homology"/>
<feature type="region of interest" description="Disordered" evidence="2">
    <location>
        <begin position="975"/>
        <end position="1011"/>
    </location>
</feature>
<dbReference type="Pfam" id="PF03446">
    <property type="entry name" value="NAD_binding_2"/>
    <property type="match status" value="1"/>
</dbReference>
<dbReference type="PANTHER" id="PTHR43580">
    <property type="entry name" value="OXIDOREDUCTASE GLYR1-RELATED"/>
    <property type="match status" value="1"/>
</dbReference>
<feature type="domain" description="3-hydroxyisobutyrate dehydrogenase-like NAD-binding" evidence="4">
    <location>
        <begin position="1007"/>
        <end position="1068"/>
    </location>
</feature>
<reference evidence="5" key="2">
    <citation type="journal article" date="2022" name="Microbiol. Resour. Announc.">
        <title>Whole-Genome Sequence of Entomortierella parvispora E1425, a Mucoromycotan Fungus Associated with Burkholderiaceae-Related Endosymbiotic Bacteria.</title>
        <authorList>
            <person name="Herlambang A."/>
            <person name="Guo Y."/>
            <person name="Takashima Y."/>
            <person name="Narisawa K."/>
            <person name="Ohta H."/>
            <person name="Nishizawa T."/>
        </authorList>
    </citation>
    <scope>NUCLEOTIDE SEQUENCE</scope>
    <source>
        <strain evidence="5">E1425</strain>
    </source>
</reference>
<dbReference type="PANTHER" id="PTHR43580:SF8">
    <property type="entry name" value="6-PHOSPHOGLUCONATE DEHYDROGENASE NADP-BINDING DOMAIN-CONTAINING PROTEIN-RELATED"/>
    <property type="match status" value="1"/>
</dbReference>
<evidence type="ECO:0000259" key="3">
    <source>
        <dbReference type="Pfam" id="PF03446"/>
    </source>
</evidence>
<name>A0A9P3M1G2_9FUNG</name>
<keyword evidence="6" id="KW-1185">Reference proteome</keyword>
<dbReference type="InterPro" id="IPR029154">
    <property type="entry name" value="HIBADH-like_NADP-bd"/>
</dbReference>
<feature type="compositionally biased region" description="Low complexity" evidence="2">
    <location>
        <begin position="410"/>
        <end position="420"/>
    </location>
</feature>
<feature type="region of interest" description="Disordered" evidence="2">
    <location>
        <begin position="471"/>
        <end position="497"/>
    </location>
</feature>
<dbReference type="GO" id="GO:0051287">
    <property type="term" value="F:NAD binding"/>
    <property type="evidence" value="ECO:0007669"/>
    <property type="project" value="InterPro"/>
</dbReference>
<dbReference type="InterPro" id="IPR051265">
    <property type="entry name" value="HIBADH-related_NP60_sf"/>
</dbReference>
<feature type="region of interest" description="Disordered" evidence="2">
    <location>
        <begin position="1"/>
        <end position="425"/>
    </location>
</feature>
<evidence type="ECO:0000256" key="2">
    <source>
        <dbReference type="SAM" id="MobiDB-lite"/>
    </source>
</evidence>
<feature type="compositionally biased region" description="Low complexity" evidence="2">
    <location>
        <begin position="603"/>
        <end position="612"/>
    </location>
</feature>
<feature type="compositionally biased region" description="Low complexity" evidence="2">
    <location>
        <begin position="66"/>
        <end position="81"/>
    </location>
</feature>
<evidence type="ECO:0000256" key="1">
    <source>
        <dbReference type="ARBA" id="ARBA00007598"/>
    </source>
</evidence>
<dbReference type="InterPro" id="IPR036291">
    <property type="entry name" value="NAD(P)-bd_dom_sf"/>
</dbReference>
<dbReference type="InterPro" id="IPR006115">
    <property type="entry name" value="6PGDH_NADP-bd"/>
</dbReference>
<feature type="compositionally biased region" description="Low complexity" evidence="2">
    <location>
        <begin position="194"/>
        <end position="237"/>
    </location>
</feature>
<dbReference type="EMBL" id="BQFW01000015">
    <property type="protein sequence ID" value="GJJ78551.1"/>
    <property type="molecule type" value="Genomic_DNA"/>
</dbReference>
<accession>A0A9P3M1G2</accession>
<feature type="compositionally biased region" description="Low complexity" evidence="2">
    <location>
        <begin position="344"/>
        <end position="369"/>
    </location>
</feature>
<gene>
    <name evidence="5" type="ORF">EMPS_10910</name>
</gene>
<feature type="compositionally biased region" description="Polar residues" evidence="2">
    <location>
        <begin position="1"/>
        <end position="14"/>
    </location>
</feature>
<feature type="compositionally biased region" description="Basic residues" evidence="2">
    <location>
        <begin position="591"/>
        <end position="602"/>
    </location>
</feature>
<dbReference type="Proteomes" id="UP000827284">
    <property type="component" value="Unassembled WGS sequence"/>
</dbReference>
<reference evidence="5" key="1">
    <citation type="submission" date="2021-11" db="EMBL/GenBank/DDBJ databases">
        <authorList>
            <person name="Herlambang A."/>
            <person name="Guo Y."/>
            <person name="Takashima Y."/>
            <person name="Nishizawa T."/>
        </authorList>
    </citation>
    <scope>NUCLEOTIDE SEQUENCE</scope>
    <source>
        <strain evidence="5">E1425</strain>
    </source>
</reference>
<feature type="compositionally biased region" description="Polar residues" evidence="2">
    <location>
        <begin position="257"/>
        <end position="275"/>
    </location>
</feature>
<feature type="compositionally biased region" description="Polar residues" evidence="2">
    <location>
        <begin position="148"/>
        <end position="162"/>
    </location>
</feature>
<dbReference type="AlphaFoldDB" id="A0A9P3M1G2"/>
<dbReference type="Pfam" id="PF14833">
    <property type="entry name" value="NAD_binding_11"/>
    <property type="match status" value="1"/>
</dbReference>
<evidence type="ECO:0000259" key="4">
    <source>
        <dbReference type="Pfam" id="PF14833"/>
    </source>
</evidence>
<dbReference type="OrthoDB" id="2446099at2759"/>
<feature type="compositionally biased region" description="Low complexity" evidence="2">
    <location>
        <begin position="554"/>
        <end position="564"/>
    </location>
</feature>
<dbReference type="GO" id="GO:0050661">
    <property type="term" value="F:NADP binding"/>
    <property type="evidence" value="ECO:0007669"/>
    <property type="project" value="InterPro"/>
</dbReference>
<evidence type="ECO:0000313" key="6">
    <source>
        <dbReference type="Proteomes" id="UP000827284"/>
    </source>
</evidence>
<feature type="compositionally biased region" description="Polar residues" evidence="2">
    <location>
        <begin position="35"/>
        <end position="58"/>
    </location>
</feature>
<protein>
    <submittedName>
        <fullName evidence="5">Uncharacterized protein</fullName>
    </submittedName>
</protein>
<organism evidence="5 6">
    <name type="scientific">Entomortierella parvispora</name>
    <dbReference type="NCBI Taxonomy" id="205924"/>
    <lineage>
        <taxon>Eukaryota</taxon>
        <taxon>Fungi</taxon>
        <taxon>Fungi incertae sedis</taxon>
        <taxon>Mucoromycota</taxon>
        <taxon>Mortierellomycotina</taxon>
        <taxon>Mortierellomycetes</taxon>
        <taxon>Mortierellales</taxon>
        <taxon>Mortierellaceae</taxon>
        <taxon>Entomortierella</taxon>
    </lineage>
</organism>
<dbReference type="SUPFAM" id="SSF48179">
    <property type="entry name" value="6-phosphogluconate dehydrogenase C-terminal domain-like"/>
    <property type="match status" value="1"/>
</dbReference>
<comment type="similarity">
    <text evidence="1">Belongs to the HIBADH-related family. NP60 subfamily.</text>
</comment>
<dbReference type="Gene3D" id="1.10.1040.10">
    <property type="entry name" value="N-(1-d-carboxylethyl)-l-norvaline Dehydrogenase, domain 2"/>
    <property type="match status" value="1"/>
</dbReference>
<comment type="caution">
    <text evidence="5">The sequence shown here is derived from an EMBL/GenBank/DDBJ whole genome shotgun (WGS) entry which is preliminary data.</text>
</comment>
<feature type="compositionally biased region" description="Basic and acidic residues" evidence="2">
    <location>
        <begin position="297"/>
        <end position="318"/>
    </location>
</feature>
<dbReference type="SUPFAM" id="SSF51735">
    <property type="entry name" value="NAD(P)-binding Rossmann-fold domains"/>
    <property type="match status" value="1"/>
</dbReference>
<feature type="compositionally biased region" description="Polar residues" evidence="2">
    <location>
        <begin position="617"/>
        <end position="628"/>
    </location>
</feature>